<feature type="compositionally biased region" description="Basic and acidic residues" evidence="1">
    <location>
        <begin position="78"/>
        <end position="89"/>
    </location>
</feature>
<feature type="compositionally biased region" description="Low complexity" evidence="1">
    <location>
        <begin position="50"/>
        <end position="68"/>
    </location>
</feature>
<keyword evidence="3" id="KW-1185">Reference proteome</keyword>
<dbReference type="EMBL" id="SRLO01012210">
    <property type="protein sequence ID" value="TNN25558.1"/>
    <property type="molecule type" value="Genomic_DNA"/>
</dbReference>
<feature type="region of interest" description="Disordered" evidence="1">
    <location>
        <begin position="44"/>
        <end position="89"/>
    </location>
</feature>
<organism evidence="2 3">
    <name type="scientific">Liparis tanakae</name>
    <name type="common">Tanaka's snailfish</name>
    <dbReference type="NCBI Taxonomy" id="230148"/>
    <lineage>
        <taxon>Eukaryota</taxon>
        <taxon>Metazoa</taxon>
        <taxon>Chordata</taxon>
        <taxon>Craniata</taxon>
        <taxon>Vertebrata</taxon>
        <taxon>Euteleostomi</taxon>
        <taxon>Actinopterygii</taxon>
        <taxon>Neopterygii</taxon>
        <taxon>Teleostei</taxon>
        <taxon>Neoteleostei</taxon>
        <taxon>Acanthomorphata</taxon>
        <taxon>Eupercaria</taxon>
        <taxon>Perciformes</taxon>
        <taxon>Cottioidei</taxon>
        <taxon>Cottales</taxon>
        <taxon>Liparidae</taxon>
        <taxon>Liparis</taxon>
    </lineage>
</organism>
<accession>A0A4Z2E9R7</accession>
<name>A0A4Z2E9R7_9TELE</name>
<reference evidence="2 3" key="1">
    <citation type="submission" date="2019-03" db="EMBL/GenBank/DDBJ databases">
        <title>First draft genome of Liparis tanakae, snailfish: a comprehensive survey of snailfish specific genes.</title>
        <authorList>
            <person name="Kim W."/>
            <person name="Song I."/>
            <person name="Jeong J.-H."/>
            <person name="Kim D."/>
            <person name="Kim S."/>
            <person name="Ryu S."/>
            <person name="Song J.Y."/>
            <person name="Lee S.K."/>
        </authorList>
    </citation>
    <scope>NUCLEOTIDE SEQUENCE [LARGE SCALE GENOMIC DNA]</scope>
    <source>
        <tissue evidence="2">Muscle</tissue>
    </source>
</reference>
<evidence type="ECO:0000313" key="3">
    <source>
        <dbReference type="Proteomes" id="UP000314294"/>
    </source>
</evidence>
<proteinExistence type="predicted"/>
<comment type="caution">
    <text evidence="2">The sequence shown here is derived from an EMBL/GenBank/DDBJ whole genome shotgun (WGS) entry which is preliminary data.</text>
</comment>
<evidence type="ECO:0000313" key="2">
    <source>
        <dbReference type="EMBL" id="TNN25558.1"/>
    </source>
</evidence>
<protein>
    <submittedName>
        <fullName evidence="2">Uncharacterized protein</fullName>
    </submittedName>
</protein>
<evidence type="ECO:0000256" key="1">
    <source>
        <dbReference type="SAM" id="MobiDB-lite"/>
    </source>
</evidence>
<gene>
    <name evidence="2" type="ORF">EYF80_064311</name>
</gene>
<sequence length="89" mass="9411">MKFFIMKFFKPPEDEPVQQLRGAPPGGLTVSGPSRCCSSWAAGGPDCPPRCRSSGSPSWPAPSASLLSNTQTPGHLQVESKEDHGLSLS</sequence>
<dbReference type="Proteomes" id="UP000314294">
    <property type="component" value="Unassembled WGS sequence"/>
</dbReference>
<dbReference type="AlphaFoldDB" id="A0A4Z2E9R7"/>